<name>A0AAV5P3S6_CELCE</name>
<keyword evidence="4" id="KW-0472">Membrane</keyword>
<dbReference type="InterPro" id="IPR011330">
    <property type="entry name" value="Glyco_hydro/deAcase_b/a-brl"/>
</dbReference>
<keyword evidence="1" id="KW-0479">Metal-binding</keyword>
<protein>
    <recommendedName>
        <fullName evidence="5">NodB homology domain-containing protein</fullName>
    </recommendedName>
</protein>
<dbReference type="PANTHER" id="PTHR10587">
    <property type="entry name" value="GLYCOSYL TRANSFERASE-RELATED"/>
    <property type="match status" value="1"/>
</dbReference>
<reference evidence="6" key="1">
    <citation type="submission" date="2023-03" db="EMBL/GenBank/DDBJ databases">
        <title>Cellulosimicrobium cellulans NBRC 103059.</title>
        <authorList>
            <person name="Ichikawa N."/>
            <person name="Sato H."/>
            <person name="Tonouchi N."/>
        </authorList>
    </citation>
    <scope>NUCLEOTIDE SEQUENCE</scope>
    <source>
        <strain evidence="6">NBRC 103059</strain>
    </source>
</reference>
<dbReference type="SUPFAM" id="SSF88713">
    <property type="entry name" value="Glycoside hydrolase/deacetylase"/>
    <property type="match status" value="1"/>
</dbReference>
<proteinExistence type="predicted"/>
<keyword evidence="2" id="KW-0378">Hydrolase</keyword>
<evidence type="ECO:0000313" key="7">
    <source>
        <dbReference type="Proteomes" id="UP001165168"/>
    </source>
</evidence>
<dbReference type="GO" id="GO:0016810">
    <property type="term" value="F:hydrolase activity, acting on carbon-nitrogen (but not peptide) bonds"/>
    <property type="evidence" value="ECO:0007669"/>
    <property type="project" value="InterPro"/>
</dbReference>
<dbReference type="GO" id="GO:0046872">
    <property type="term" value="F:metal ion binding"/>
    <property type="evidence" value="ECO:0007669"/>
    <property type="project" value="UniProtKB-KW"/>
</dbReference>
<dbReference type="EMBL" id="BSTG01000001">
    <property type="protein sequence ID" value="GLY56560.1"/>
    <property type="molecule type" value="Genomic_DNA"/>
</dbReference>
<dbReference type="InterPro" id="IPR002509">
    <property type="entry name" value="NODB_dom"/>
</dbReference>
<gene>
    <name evidence="6" type="ORF">Ccel01_11620</name>
</gene>
<evidence type="ECO:0000256" key="1">
    <source>
        <dbReference type="ARBA" id="ARBA00022723"/>
    </source>
</evidence>
<organism evidence="6 7">
    <name type="scientific">Cellulosimicrobium cellulans</name>
    <name type="common">Arthrobacter luteus</name>
    <dbReference type="NCBI Taxonomy" id="1710"/>
    <lineage>
        <taxon>Bacteria</taxon>
        <taxon>Bacillati</taxon>
        <taxon>Actinomycetota</taxon>
        <taxon>Actinomycetes</taxon>
        <taxon>Micrococcales</taxon>
        <taxon>Promicromonosporaceae</taxon>
        <taxon>Cellulosimicrobium</taxon>
    </lineage>
</organism>
<keyword evidence="4" id="KW-1133">Transmembrane helix</keyword>
<feature type="transmembrane region" description="Helical" evidence="4">
    <location>
        <begin position="75"/>
        <end position="97"/>
    </location>
</feature>
<dbReference type="AlphaFoldDB" id="A0AAV5P3S6"/>
<accession>A0AAV5P3S6</accession>
<feature type="region of interest" description="Disordered" evidence="3">
    <location>
        <begin position="1"/>
        <end position="68"/>
    </location>
</feature>
<evidence type="ECO:0000313" key="6">
    <source>
        <dbReference type="EMBL" id="GLY56560.1"/>
    </source>
</evidence>
<dbReference type="CDD" id="cd10917">
    <property type="entry name" value="CE4_NodB_like_6s_7s"/>
    <property type="match status" value="1"/>
</dbReference>
<dbReference type="InterPro" id="IPR050248">
    <property type="entry name" value="Polysacc_deacetylase_ArnD"/>
</dbReference>
<feature type="domain" description="NodB homology" evidence="5">
    <location>
        <begin position="338"/>
        <end position="514"/>
    </location>
</feature>
<dbReference type="GO" id="GO:0016020">
    <property type="term" value="C:membrane"/>
    <property type="evidence" value="ECO:0007669"/>
    <property type="project" value="TreeGrafter"/>
</dbReference>
<dbReference type="Proteomes" id="UP001165168">
    <property type="component" value="Unassembled WGS sequence"/>
</dbReference>
<dbReference type="PANTHER" id="PTHR10587:SF133">
    <property type="entry name" value="CHITIN DEACETYLASE 1-RELATED"/>
    <property type="match status" value="1"/>
</dbReference>
<dbReference type="PROSITE" id="PS51677">
    <property type="entry name" value="NODB"/>
    <property type="match status" value="1"/>
</dbReference>
<evidence type="ECO:0000256" key="3">
    <source>
        <dbReference type="SAM" id="MobiDB-lite"/>
    </source>
</evidence>
<keyword evidence="4" id="KW-0812">Transmembrane</keyword>
<evidence type="ECO:0000259" key="5">
    <source>
        <dbReference type="PROSITE" id="PS51677"/>
    </source>
</evidence>
<dbReference type="GO" id="GO:0005975">
    <property type="term" value="P:carbohydrate metabolic process"/>
    <property type="evidence" value="ECO:0007669"/>
    <property type="project" value="InterPro"/>
</dbReference>
<dbReference type="Gene3D" id="3.20.20.370">
    <property type="entry name" value="Glycoside hydrolase/deacetylase"/>
    <property type="match status" value="1"/>
</dbReference>
<sequence>MSPLTHGPAPTSSRPAREAHTDPPQARRAARVSHPPAGRAGSTSVPPPPKIEGMSDDPGGTTSPVPDAPRRRRRVWWWLVPLLLVVVAAAVVVVGTLEHRAWVAAVERYDAEVARVTQDATDGRARAEAAYLTRLVPTTAAEVAGPALLAASEGQVDDPTVREPLAAALQEATALRTTPVTYPEEDRTVDALSRPNPLHPGSRPAVHVEVVTGSEPAADALDEAATAVVEAAEPVATAQRQWAYDGLEAAATEGRPVLAESAGLVTDEGTRTTLDGLLAQATTTLDAGPRGAPVAETVALRDAVLAATEAVWSDRLALQLAQRRDQARATGVDCAVEQCVALTFDDGPGPDTERLLQVLAEKHVSATFFLVGSNVEKRPDVVRDTAAAGHLLANHTWDHPRLTTLDDDAVRDELARTQAAIESAAGVTPTLLRPPYGDVDDRVRSVALRSGLQVVLWNLDTLDWKTRDAAETRRRAVEGARPGSVVLMHDIHASTVDAVPGIVDDLRAQGYRLVTVDLLAP</sequence>
<dbReference type="Pfam" id="PF01522">
    <property type="entry name" value="Polysacc_deac_1"/>
    <property type="match status" value="1"/>
</dbReference>
<comment type="caution">
    <text evidence="6">The sequence shown here is derived from an EMBL/GenBank/DDBJ whole genome shotgun (WGS) entry which is preliminary data.</text>
</comment>
<evidence type="ECO:0000256" key="2">
    <source>
        <dbReference type="ARBA" id="ARBA00022801"/>
    </source>
</evidence>
<evidence type="ECO:0000256" key="4">
    <source>
        <dbReference type="SAM" id="Phobius"/>
    </source>
</evidence>